<protein>
    <submittedName>
        <fullName evidence="2">Uncharacterized protein</fullName>
    </submittedName>
</protein>
<dbReference type="Proteomes" id="UP000678393">
    <property type="component" value="Unassembled WGS sequence"/>
</dbReference>
<dbReference type="AlphaFoldDB" id="A0A8S3ZZ47"/>
<comment type="caution">
    <text evidence="2">The sequence shown here is derived from an EMBL/GenBank/DDBJ whole genome shotgun (WGS) entry which is preliminary data.</text>
</comment>
<evidence type="ECO:0000313" key="2">
    <source>
        <dbReference type="EMBL" id="CAG5134134.1"/>
    </source>
</evidence>
<organism evidence="2 3">
    <name type="scientific">Candidula unifasciata</name>
    <dbReference type="NCBI Taxonomy" id="100452"/>
    <lineage>
        <taxon>Eukaryota</taxon>
        <taxon>Metazoa</taxon>
        <taxon>Spiralia</taxon>
        <taxon>Lophotrochozoa</taxon>
        <taxon>Mollusca</taxon>
        <taxon>Gastropoda</taxon>
        <taxon>Heterobranchia</taxon>
        <taxon>Euthyneura</taxon>
        <taxon>Panpulmonata</taxon>
        <taxon>Eupulmonata</taxon>
        <taxon>Stylommatophora</taxon>
        <taxon>Helicina</taxon>
        <taxon>Helicoidea</taxon>
        <taxon>Geomitridae</taxon>
        <taxon>Candidula</taxon>
    </lineage>
</organism>
<evidence type="ECO:0000256" key="1">
    <source>
        <dbReference type="SAM" id="MobiDB-lite"/>
    </source>
</evidence>
<reference evidence="2" key="1">
    <citation type="submission" date="2021-04" db="EMBL/GenBank/DDBJ databases">
        <authorList>
            <consortium name="Molecular Ecology Group"/>
        </authorList>
    </citation>
    <scope>NUCLEOTIDE SEQUENCE</scope>
</reference>
<dbReference type="OrthoDB" id="2157345at2759"/>
<sequence>TKLTVVRPAMRDNETWTHEPEFDLSLFVRIFCPEGLQQSDLKCSLTCNGNVFKTPVLDQPDDETSEINQGLDRPQAARKSKDRSQHSGRFCELEIQFPDEIREGVSLLGRKPLSDSETLNIAVHQGQYEEIIAIASINLKDIKQMSLETVYLPPAHEDLDVPALHSRNSSFSLGSSWDGDSLADSIDIPGLEDDVPVTVTATSSHVKLMASSEPRLQGDVQMPCGSLPLLMFWGKRPRPLVPQQTVWWVCTCSVNDLVYGLTGIDLTTTSGEDRHKKMVDEAISVCSLHSEAEE</sequence>
<gene>
    <name evidence="2" type="ORF">CUNI_LOCUS19692</name>
</gene>
<evidence type="ECO:0000313" key="3">
    <source>
        <dbReference type="Proteomes" id="UP000678393"/>
    </source>
</evidence>
<accession>A0A8S3ZZ47</accession>
<feature type="non-terminal residue" evidence="2">
    <location>
        <position position="1"/>
    </location>
</feature>
<keyword evidence="3" id="KW-1185">Reference proteome</keyword>
<feature type="non-terminal residue" evidence="2">
    <location>
        <position position="294"/>
    </location>
</feature>
<feature type="region of interest" description="Disordered" evidence="1">
    <location>
        <begin position="57"/>
        <end position="85"/>
    </location>
</feature>
<dbReference type="EMBL" id="CAJHNH020006857">
    <property type="protein sequence ID" value="CAG5134134.1"/>
    <property type="molecule type" value="Genomic_DNA"/>
</dbReference>
<proteinExistence type="predicted"/>
<name>A0A8S3ZZ47_9EUPU</name>